<evidence type="ECO:0000256" key="1">
    <source>
        <dbReference type="SAM" id="MobiDB-lite"/>
    </source>
</evidence>
<dbReference type="SUPFAM" id="SSF46689">
    <property type="entry name" value="Homeodomain-like"/>
    <property type="match status" value="1"/>
</dbReference>
<dbReference type="InterPro" id="IPR009057">
    <property type="entry name" value="Homeodomain-like_sf"/>
</dbReference>
<dbReference type="EMBL" id="JACRDE010000324">
    <property type="protein sequence ID" value="MBI5250258.1"/>
    <property type="molecule type" value="Genomic_DNA"/>
</dbReference>
<dbReference type="Pfam" id="PF02954">
    <property type="entry name" value="HTH_8"/>
    <property type="match status" value="1"/>
</dbReference>
<name>A0A9D6Z0T1_9BACT</name>
<feature type="region of interest" description="Disordered" evidence="1">
    <location>
        <begin position="1"/>
        <end position="24"/>
    </location>
</feature>
<feature type="domain" description="DNA binding HTH" evidence="2">
    <location>
        <begin position="55"/>
        <end position="94"/>
    </location>
</feature>
<dbReference type="GO" id="GO:0043565">
    <property type="term" value="F:sequence-specific DNA binding"/>
    <property type="evidence" value="ECO:0007669"/>
    <property type="project" value="InterPro"/>
</dbReference>
<protein>
    <submittedName>
        <fullName evidence="3">Helix-turn-helix domain-containing protein</fullName>
    </submittedName>
</protein>
<evidence type="ECO:0000313" key="3">
    <source>
        <dbReference type="EMBL" id="MBI5250258.1"/>
    </source>
</evidence>
<dbReference type="AlphaFoldDB" id="A0A9D6Z0T1"/>
<evidence type="ECO:0000259" key="2">
    <source>
        <dbReference type="Pfam" id="PF02954"/>
    </source>
</evidence>
<sequence length="107" mass="11995">MKPDKTDPSLQVAENGSEQEKPRTVLDSNIADSIDMLVEYLVDNQINGIHPLIMGEVEKRLIIKVLERSRGNKLQAARLLGMSRNTFSRKIQKLVVSSSLGDEESEM</sequence>
<dbReference type="Proteomes" id="UP000807825">
    <property type="component" value="Unassembled WGS sequence"/>
</dbReference>
<evidence type="ECO:0000313" key="4">
    <source>
        <dbReference type="Proteomes" id="UP000807825"/>
    </source>
</evidence>
<gene>
    <name evidence="3" type="ORF">HY912_12255</name>
</gene>
<accession>A0A9D6Z0T1</accession>
<dbReference type="Gene3D" id="1.10.10.60">
    <property type="entry name" value="Homeodomain-like"/>
    <property type="match status" value="1"/>
</dbReference>
<dbReference type="PRINTS" id="PR01590">
    <property type="entry name" value="HTHFIS"/>
</dbReference>
<organism evidence="3 4">
    <name type="scientific">Desulfomonile tiedjei</name>
    <dbReference type="NCBI Taxonomy" id="2358"/>
    <lineage>
        <taxon>Bacteria</taxon>
        <taxon>Pseudomonadati</taxon>
        <taxon>Thermodesulfobacteriota</taxon>
        <taxon>Desulfomonilia</taxon>
        <taxon>Desulfomonilales</taxon>
        <taxon>Desulfomonilaceae</taxon>
        <taxon>Desulfomonile</taxon>
    </lineage>
</organism>
<reference evidence="3" key="1">
    <citation type="submission" date="2020-07" db="EMBL/GenBank/DDBJ databases">
        <title>Huge and variable diversity of episymbiotic CPR bacteria and DPANN archaea in groundwater ecosystems.</title>
        <authorList>
            <person name="He C.Y."/>
            <person name="Keren R."/>
            <person name="Whittaker M."/>
            <person name="Farag I.F."/>
            <person name="Doudna J."/>
            <person name="Cate J.H.D."/>
            <person name="Banfield J.F."/>
        </authorList>
    </citation>
    <scope>NUCLEOTIDE SEQUENCE</scope>
    <source>
        <strain evidence="3">NC_groundwater_1664_Pr3_B-0.1um_52_9</strain>
    </source>
</reference>
<dbReference type="InterPro" id="IPR002197">
    <property type="entry name" value="HTH_Fis"/>
</dbReference>
<comment type="caution">
    <text evidence="3">The sequence shown here is derived from an EMBL/GenBank/DDBJ whole genome shotgun (WGS) entry which is preliminary data.</text>
</comment>
<proteinExistence type="predicted"/>